<protein>
    <submittedName>
        <fullName evidence="1">COP9 signalosome complex subunit 9</fullName>
    </submittedName>
</protein>
<gene>
    <name evidence="1" type="primary">CSN9</name>
    <name evidence="1" type="ORF">C6P45_000292</name>
</gene>
<dbReference type="GO" id="GO:0002183">
    <property type="term" value="P:cytoplasmic translational initiation"/>
    <property type="evidence" value="ECO:0007669"/>
    <property type="project" value="TreeGrafter"/>
</dbReference>
<name>A0A9P7B8C4_MAUEX</name>
<dbReference type="GO" id="GO:0005852">
    <property type="term" value="C:eukaryotic translation initiation factor 3 complex"/>
    <property type="evidence" value="ECO:0007669"/>
    <property type="project" value="TreeGrafter"/>
</dbReference>
<organism evidence="1 2">
    <name type="scientific">Maudiozyma exigua</name>
    <name type="common">Yeast</name>
    <name type="synonym">Kazachstania exigua</name>
    <dbReference type="NCBI Taxonomy" id="34358"/>
    <lineage>
        <taxon>Eukaryota</taxon>
        <taxon>Fungi</taxon>
        <taxon>Dikarya</taxon>
        <taxon>Ascomycota</taxon>
        <taxon>Saccharomycotina</taxon>
        <taxon>Saccharomycetes</taxon>
        <taxon>Saccharomycetales</taxon>
        <taxon>Saccharomycetaceae</taxon>
        <taxon>Maudiozyma</taxon>
    </lineage>
</organism>
<reference evidence="1 2" key="1">
    <citation type="submission" date="2020-11" db="EMBL/GenBank/DDBJ databases">
        <title>Kefir isolates.</title>
        <authorList>
            <person name="Marcisauskas S."/>
            <person name="Kim Y."/>
            <person name="Blasche S."/>
        </authorList>
    </citation>
    <scope>NUCLEOTIDE SEQUENCE [LARGE SCALE GENOMIC DNA]</scope>
    <source>
        <strain evidence="1 2">OG2</strain>
    </source>
</reference>
<proteinExistence type="predicted"/>
<dbReference type="InterPro" id="IPR045237">
    <property type="entry name" value="COPS7/eIF3m"/>
</dbReference>
<comment type="caution">
    <text evidence="1">The sequence shown here is derived from an EMBL/GenBank/DDBJ whole genome shotgun (WGS) entry which is preliminary data.</text>
</comment>
<dbReference type="PANTHER" id="PTHR15350">
    <property type="entry name" value="COP9 SIGNALOSOME COMPLEX SUBUNIT 7/DENDRITIC CELL PROTEIN GA17"/>
    <property type="match status" value="1"/>
</dbReference>
<keyword evidence="2" id="KW-1185">Reference proteome</keyword>
<sequence length="166" mass="19583">MVILSNIQSELENPSKFHYKKEWIESTIPEEQTIYELYAFGTIADIPATVRLSLTVQMIKKLQLLTIISLAQQQGEISYNHIMSQCEIDSMDTIERYMIELRQVFQIKLDSVRQIVKVINLYDCRDIYDNERPLMFVAIPKFNKTALVEKLEQWKGKLTQQIQDRH</sequence>
<dbReference type="PANTHER" id="PTHR15350:SF2">
    <property type="entry name" value="EUKARYOTIC TRANSLATION INITIATION FACTOR 3 SUBUNIT M"/>
    <property type="match status" value="1"/>
</dbReference>
<dbReference type="AlphaFoldDB" id="A0A9P7B8C4"/>
<evidence type="ECO:0000313" key="2">
    <source>
        <dbReference type="Proteomes" id="UP000750334"/>
    </source>
</evidence>
<accession>A0A9P7B8C4</accession>
<dbReference type="OrthoDB" id="10265275at2759"/>
<dbReference type="EMBL" id="PUHR01000107">
    <property type="protein sequence ID" value="KAG0666037.1"/>
    <property type="molecule type" value="Genomic_DNA"/>
</dbReference>
<evidence type="ECO:0000313" key="1">
    <source>
        <dbReference type="EMBL" id="KAG0666037.1"/>
    </source>
</evidence>
<dbReference type="Proteomes" id="UP000750334">
    <property type="component" value="Unassembled WGS sequence"/>
</dbReference>